<name>A0ABQ1KP23_9BURK</name>
<feature type="compositionally biased region" description="Pro residues" evidence="1">
    <location>
        <begin position="106"/>
        <end position="122"/>
    </location>
</feature>
<dbReference type="RefSeq" id="WP_188915981.1">
    <property type="nucleotide sequence ID" value="NZ_BMKG01000010.1"/>
</dbReference>
<reference evidence="4" key="1">
    <citation type="journal article" date="2019" name="Int. J. Syst. Evol. Microbiol.">
        <title>The Global Catalogue of Microorganisms (GCM) 10K type strain sequencing project: providing services to taxonomists for standard genome sequencing and annotation.</title>
        <authorList>
            <consortium name="The Broad Institute Genomics Platform"/>
            <consortium name="The Broad Institute Genome Sequencing Center for Infectious Disease"/>
            <person name="Wu L."/>
            <person name="Ma J."/>
        </authorList>
    </citation>
    <scope>NUCLEOTIDE SEQUENCE [LARGE SCALE GENOMIC DNA]</scope>
    <source>
        <strain evidence="4">CGMCC 1.15931</strain>
    </source>
</reference>
<accession>A0ABQ1KP23</accession>
<keyword evidence="2" id="KW-0732">Signal</keyword>
<feature type="chain" id="PRO_5045590324" description="DUF4349 domain-containing protein" evidence="2">
    <location>
        <begin position="28"/>
        <end position="333"/>
    </location>
</feature>
<dbReference type="PROSITE" id="PS51257">
    <property type="entry name" value="PROKAR_LIPOPROTEIN"/>
    <property type="match status" value="1"/>
</dbReference>
<evidence type="ECO:0000313" key="3">
    <source>
        <dbReference type="EMBL" id="GGC03149.1"/>
    </source>
</evidence>
<keyword evidence="4" id="KW-1185">Reference proteome</keyword>
<dbReference type="Proteomes" id="UP000622638">
    <property type="component" value="Unassembled WGS sequence"/>
</dbReference>
<evidence type="ECO:0000256" key="2">
    <source>
        <dbReference type="SAM" id="SignalP"/>
    </source>
</evidence>
<organism evidence="3 4">
    <name type="scientific">Pseudoduganella buxea</name>
    <dbReference type="NCBI Taxonomy" id="1949069"/>
    <lineage>
        <taxon>Bacteria</taxon>
        <taxon>Pseudomonadati</taxon>
        <taxon>Pseudomonadota</taxon>
        <taxon>Betaproteobacteria</taxon>
        <taxon>Burkholderiales</taxon>
        <taxon>Oxalobacteraceae</taxon>
        <taxon>Telluria group</taxon>
        <taxon>Pseudoduganella</taxon>
    </lineage>
</organism>
<feature type="region of interest" description="Disordered" evidence="1">
    <location>
        <begin position="30"/>
        <end position="128"/>
    </location>
</feature>
<dbReference type="EMBL" id="BMKG01000010">
    <property type="protein sequence ID" value="GGC03149.1"/>
    <property type="molecule type" value="Genomic_DNA"/>
</dbReference>
<evidence type="ECO:0000256" key="1">
    <source>
        <dbReference type="SAM" id="MobiDB-lite"/>
    </source>
</evidence>
<feature type="signal peptide" evidence="2">
    <location>
        <begin position="1"/>
        <end position="27"/>
    </location>
</feature>
<evidence type="ECO:0008006" key="5">
    <source>
        <dbReference type="Google" id="ProtNLM"/>
    </source>
</evidence>
<protein>
    <recommendedName>
        <fullName evidence="5">DUF4349 domain-containing protein</fullName>
    </recommendedName>
</protein>
<sequence length="333" mass="34704">MMMPTLRRHLRHLLAHGLLSLAIGCSTVPVPPPSPSSGAIDIASTSADARPGTTGTTGTTGGAPTPGAPAAATPAGAAPVPDHAGGRWGGLLGAIRSPGSAGPDRPSSPPPPPPPRIEPAPEPVAVQHSHADVVTTVQPPPTPATGALADFAGLPRGAGAVSAPSRVRRGDTFTVRAIVGPGGSAVLLEKLRRLEGSAPAPDLQFAGRDSVKLTRSMIATLYAPDMTVQPSAAQRQSVDRVDGALWEWLVTADKGGEYRLMVEVTGELPVRGGQDVHRFYSWSQTLTVEVTAADWLGQHWQWLSGAVLLPLVPVLWKWWRRQRAPAPAVSWEG</sequence>
<evidence type="ECO:0000313" key="4">
    <source>
        <dbReference type="Proteomes" id="UP000622638"/>
    </source>
</evidence>
<proteinExistence type="predicted"/>
<gene>
    <name evidence="3" type="ORF">GCM10011572_26400</name>
</gene>
<feature type="compositionally biased region" description="Low complexity" evidence="1">
    <location>
        <begin position="51"/>
        <end position="79"/>
    </location>
</feature>
<comment type="caution">
    <text evidence="3">The sequence shown here is derived from an EMBL/GenBank/DDBJ whole genome shotgun (WGS) entry which is preliminary data.</text>
</comment>